<dbReference type="InterPro" id="IPR050266">
    <property type="entry name" value="AB_hydrolase_sf"/>
</dbReference>
<evidence type="ECO:0000259" key="2">
    <source>
        <dbReference type="Pfam" id="PF12697"/>
    </source>
</evidence>
<sequence>MIPNETPTWFTRAIGHRPASGHVEVDGADIHYLTWGHVGQPGLVFVHGGAAHAQWWSFLAPFFASEWRIAALDLSGHGDSGRREQYSHTTWADEVMAVAGAAGMTEPPIIVGHSLGGMVTIQVGHAYGDRIAGVVIVDSPVRRPDPESEAGSTGRTFRSPGTYPTLEAAMQRFRLIPHQPCENHYIIEHIARNSLVETDAGWTWKFDPRVFVRTIVGLRDQLAAIDTRIALIRGDLSVIVPPDTAAYMYQLMGGRAPVISIPEAHHHLILDQPLAFVSSLRTLLADWGHSVPI</sequence>
<dbReference type="PANTHER" id="PTHR43798:SF33">
    <property type="entry name" value="HYDROLASE, PUTATIVE (AFU_ORTHOLOGUE AFUA_2G14860)-RELATED"/>
    <property type="match status" value="1"/>
</dbReference>
<dbReference type="GO" id="GO:0047372">
    <property type="term" value="F:monoacylglycerol lipase activity"/>
    <property type="evidence" value="ECO:0007669"/>
    <property type="project" value="TreeGrafter"/>
</dbReference>
<dbReference type="SUPFAM" id="SSF53474">
    <property type="entry name" value="alpha/beta-Hydrolases"/>
    <property type="match status" value="1"/>
</dbReference>
<feature type="domain" description="AB hydrolase-1" evidence="2">
    <location>
        <begin position="43"/>
        <end position="277"/>
    </location>
</feature>
<evidence type="ECO:0000313" key="3">
    <source>
        <dbReference type="EMBL" id="VAW05160.1"/>
    </source>
</evidence>
<keyword evidence="3" id="KW-0378">Hydrolase</keyword>
<dbReference type="InterPro" id="IPR029058">
    <property type="entry name" value="AB_hydrolase_fold"/>
</dbReference>
<proteinExistence type="predicted"/>
<dbReference type="GO" id="GO:0016020">
    <property type="term" value="C:membrane"/>
    <property type="evidence" value="ECO:0007669"/>
    <property type="project" value="TreeGrafter"/>
</dbReference>
<feature type="region of interest" description="Disordered" evidence="1">
    <location>
        <begin position="142"/>
        <end position="162"/>
    </location>
</feature>
<dbReference type="Pfam" id="PF12697">
    <property type="entry name" value="Abhydrolase_6"/>
    <property type="match status" value="1"/>
</dbReference>
<accession>A0A3B0SL72</accession>
<name>A0A3B0SL72_9ZZZZ</name>
<evidence type="ECO:0000256" key="1">
    <source>
        <dbReference type="SAM" id="MobiDB-lite"/>
    </source>
</evidence>
<dbReference type="PRINTS" id="PR00111">
    <property type="entry name" value="ABHYDROLASE"/>
</dbReference>
<organism evidence="3">
    <name type="scientific">hydrothermal vent metagenome</name>
    <dbReference type="NCBI Taxonomy" id="652676"/>
    <lineage>
        <taxon>unclassified sequences</taxon>
        <taxon>metagenomes</taxon>
        <taxon>ecological metagenomes</taxon>
    </lineage>
</organism>
<protein>
    <submittedName>
        <fullName evidence="3">Hydrolase</fullName>
    </submittedName>
</protein>
<gene>
    <name evidence="3" type="ORF">MNBD_ACTINO02-2158</name>
</gene>
<dbReference type="InterPro" id="IPR000073">
    <property type="entry name" value="AB_hydrolase_1"/>
</dbReference>
<dbReference type="AlphaFoldDB" id="A0A3B0SL72"/>
<dbReference type="Gene3D" id="3.40.50.1820">
    <property type="entry name" value="alpha/beta hydrolase"/>
    <property type="match status" value="1"/>
</dbReference>
<dbReference type="PANTHER" id="PTHR43798">
    <property type="entry name" value="MONOACYLGLYCEROL LIPASE"/>
    <property type="match status" value="1"/>
</dbReference>
<dbReference type="EMBL" id="UOEK01000311">
    <property type="protein sequence ID" value="VAW05160.1"/>
    <property type="molecule type" value="Genomic_DNA"/>
</dbReference>
<reference evidence="3" key="1">
    <citation type="submission" date="2018-06" db="EMBL/GenBank/DDBJ databases">
        <authorList>
            <person name="Zhirakovskaya E."/>
        </authorList>
    </citation>
    <scope>NUCLEOTIDE SEQUENCE</scope>
</reference>
<dbReference type="GO" id="GO:0046464">
    <property type="term" value="P:acylglycerol catabolic process"/>
    <property type="evidence" value="ECO:0007669"/>
    <property type="project" value="TreeGrafter"/>
</dbReference>